<feature type="transmembrane region" description="Helical" evidence="1">
    <location>
        <begin position="34"/>
        <end position="56"/>
    </location>
</feature>
<feature type="transmembrane region" description="Helical" evidence="1">
    <location>
        <begin position="453"/>
        <end position="473"/>
    </location>
</feature>
<sequence>MALPVLAATLSTSIVFFPVTLLFGVSRFLFSALGLAVVISLFASYFVAMTVVPLFCARFLKGSHGAPAHGEAPGAEPVLRQSFGARFNAWFNDRFQAMLGRYQQVLDRLLIRPKATLAGIVAFFLATLALAPLLGVSFFPRTDPGQFTIMVKAPAGMRLERTEDQIRQVEELVRRVVDKEDLQLIVSNIGSVADLPAIYTTNSSENTAFVQVSLTEDHKTGSYPYMERIGQALKAEMPQLSTYLVANGLVDAVMNQGMPAPIDVQVSSNDLPTADRVTKELAAKIRAMPGVRGVFTPQDIDLPALSVNVDRMRAAQVGLTQKDVVDTLISALTSDVMIAPSYWIDPKSGNNYFLTVQYPLNQIKSLTDLKNLVLRGPEVTRPTTLDSVATVTQTFSPNEVDHYQIRRIMDIYVSPLGEDLGRLSKAIEEAVGKMKLPESVVVSLRGSVQSMRASFQSFAVGLVLAVALVYLILVAQFRSFVDPFIILLAIPTGIAGVILMLLVSGTTINVMSLMGVVMLSGIVVSNSILIVEFANHLRSEGMPVQQAVSLACRVRLRPVLMTSLATIIGMVPMAMKLGTGSEAYAPLAQAIIGGLTVSVVLTVFVVPAAYLLIYRRRDSGPYNTAGTQPGHDAQGATA</sequence>
<dbReference type="PANTHER" id="PTHR32063:SF8">
    <property type="entry name" value="CATION EFFLUX PROTEIN"/>
    <property type="match status" value="1"/>
</dbReference>
<dbReference type="Gene3D" id="1.20.1640.10">
    <property type="entry name" value="Multidrug efflux transporter AcrB transmembrane domain"/>
    <property type="match status" value="2"/>
</dbReference>
<dbReference type="Gene3D" id="3.30.70.1440">
    <property type="entry name" value="Multidrug efflux transporter AcrB pore domain"/>
    <property type="match status" value="1"/>
</dbReference>
<reference evidence="2 3" key="1">
    <citation type="submission" date="2024-04" db="EMBL/GenBank/DDBJ databases">
        <authorList>
            <person name="Cremers G."/>
        </authorList>
    </citation>
    <scope>NUCLEOTIDE SEQUENCE [LARGE SCALE GENOMIC DNA]</scope>
    <source>
        <strain evidence="2">MeCH1-AG</strain>
    </source>
</reference>
<feature type="transmembrane region" description="Helical" evidence="1">
    <location>
        <begin position="587"/>
        <end position="613"/>
    </location>
</feature>
<dbReference type="PANTHER" id="PTHR32063">
    <property type="match status" value="1"/>
</dbReference>
<keyword evidence="1" id="KW-1133">Transmembrane helix</keyword>
<evidence type="ECO:0000313" key="2">
    <source>
        <dbReference type="EMBL" id="CAL1241812.1"/>
    </source>
</evidence>
<dbReference type="InterPro" id="IPR001036">
    <property type="entry name" value="Acrflvin-R"/>
</dbReference>
<evidence type="ECO:0000313" key="3">
    <source>
        <dbReference type="Proteomes" id="UP001497493"/>
    </source>
</evidence>
<dbReference type="PRINTS" id="PR00702">
    <property type="entry name" value="ACRIFLAVINRP"/>
</dbReference>
<dbReference type="Gene3D" id="3.30.2090.10">
    <property type="entry name" value="Multidrug efflux transporter AcrB TolC docking domain, DN and DC subdomains"/>
    <property type="match status" value="1"/>
</dbReference>
<dbReference type="Proteomes" id="UP001497493">
    <property type="component" value="Chromosome"/>
</dbReference>
<keyword evidence="1" id="KW-0472">Membrane</keyword>
<gene>
    <name evidence="2" type="ORF">MECH1_V1_3036</name>
</gene>
<dbReference type="SUPFAM" id="SSF82714">
    <property type="entry name" value="Multidrug efflux transporter AcrB TolC docking domain, DN and DC subdomains"/>
    <property type="match status" value="1"/>
</dbReference>
<organism evidence="2 3">
    <name type="scientific">Candidatus Methylocalor cossyra</name>
    <dbReference type="NCBI Taxonomy" id="3108543"/>
    <lineage>
        <taxon>Bacteria</taxon>
        <taxon>Pseudomonadati</taxon>
        <taxon>Pseudomonadota</taxon>
        <taxon>Gammaproteobacteria</taxon>
        <taxon>Methylococcales</taxon>
        <taxon>Methylococcaceae</taxon>
        <taxon>Candidatus Methylocalor</taxon>
    </lineage>
</organism>
<proteinExistence type="predicted"/>
<protein>
    <submittedName>
        <fullName evidence="2">Uncharacterized protein</fullName>
    </submittedName>
</protein>
<dbReference type="RefSeq" id="WP_348758294.1">
    <property type="nucleotide sequence ID" value="NZ_OZ026884.1"/>
</dbReference>
<feature type="transmembrane region" description="Helical" evidence="1">
    <location>
        <begin position="510"/>
        <end position="535"/>
    </location>
</feature>
<dbReference type="SUPFAM" id="SSF82693">
    <property type="entry name" value="Multidrug efflux transporter AcrB pore domain, PN1, PN2, PC1 and PC2 subdomains"/>
    <property type="match status" value="1"/>
</dbReference>
<dbReference type="Gene3D" id="3.30.70.1430">
    <property type="entry name" value="Multidrug efflux transporter AcrB pore domain"/>
    <property type="match status" value="1"/>
</dbReference>
<feature type="transmembrane region" description="Helical" evidence="1">
    <location>
        <begin position="117"/>
        <end position="139"/>
    </location>
</feature>
<dbReference type="Pfam" id="PF00873">
    <property type="entry name" value="ACR_tran"/>
    <property type="match status" value="1"/>
</dbReference>
<dbReference type="InterPro" id="IPR027463">
    <property type="entry name" value="AcrB_DN_DC_subdom"/>
</dbReference>
<feature type="transmembrane region" description="Helical" evidence="1">
    <location>
        <begin position="485"/>
        <end position="504"/>
    </location>
</feature>
<feature type="transmembrane region" description="Helical" evidence="1">
    <location>
        <begin position="556"/>
        <end position="575"/>
    </location>
</feature>
<evidence type="ECO:0000256" key="1">
    <source>
        <dbReference type="SAM" id="Phobius"/>
    </source>
</evidence>
<keyword evidence="1" id="KW-0812">Transmembrane</keyword>
<keyword evidence="3" id="KW-1185">Reference proteome</keyword>
<accession>A0ABP1CCB8</accession>
<dbReference type="EMBL" id="OZ026884">
    <property type="protein sequence ID" value="CAL1241812.1"/>
    <property type="molecule type" value="Genomic_DNA"/>
</dbReference>
<dbReference type="SUPFAM" id="SSF82866">
    <property type="entry name" value="Multidrug efflux transporter AcrB transmembrane domain"/>
    <property type="match status" value="2"/>
</dbReference>
<name>A0ABP1CCB8_9GAMM</name>